<protein>
    <recommendedName>
        <fullName evidence="3">Response regulatory domain-containing protein</fullName>
    </recommendedName>
</protein>
<gene>
    <name evidence="1" type="ORF">CLV41_102265</name>
</gene>
<dbReference type="RefSeq" id="WP_103221840.1">
    <property type="nucleotide sequence ID" value="NZ_PPCN01000002.1"/>
</dbReference>
<evidence type="ECO:0008006" key="3">
    <source>
        <dbReference type="Google" id="ProtNLM"/>
    </source>
</evidence>
<comment type="caution">
    <text evidence="1">The sequence shown here is derived from an EMBL/GenBank/DDBJ whole genome shotgun (WGS) entry which is preliminary data.</text>
</comment>
<dbReference type="Proteomes" id="UP000236959">
    <property type="component" value="Unassembled WGS sequence"/>
</dbReference>
<dbReference type="AlphaFoldDB" id="A0A2S3UZ28"/>
<evidence type="ECO:0000313" key="1">
    <source>
        <dbReference type="EMBL" id="POF32860.1"/>
    </source>
</evidence>
<sequence>MLGTVEFPDIEPPRFVTIVDDDPEDREDLMDQLRDHNIEPRAVDGRYGSDIDRLIADVRATGSPFVICDHRLQIKNLASFNGSSVIKALGLSKHPAMLLTMYQSTNRLELREARADVPVVVSRHDFDVSQLGTYAEICRREFANDPVDARRAHRTLIGIKGINRTYNHTELYVTIPNWRPDDAIILPVACIASDLVPQLEVGDYLLGDVNVGAKEEDDLFFKNVNEIMKANEVTGS</sequence>
<organism evidence="1 2">
    <name type="scientific">Roseibium marinum</name>
    <dbReference type="NCBI Taxonomy" id="281252"/>
    <lineage>
        <taxon>Bacteria</taxon>
        <taxon>Pseudomonadati</taxon>
        <taxon>Pseudomonadota</taxon>
        <taxon>Alphaproteobacteria</taxon>
        <taxon>Hyphomicrobiales</taxon>
        <taxon>Stappiaceae</taxon>
        <taxon>Roseibium</taxon>
    </lineage>
</organism>
<proteinExistence type="predicted"/>
<keyword evidence="2" id="KW-1185">Reference proteome</keyword>
<accession>A0A2S3UZ28</accession>
<dbReference type="EMBL" id="PPCN01000002">
    <property type="protein sequence ID" value="POF32860.1"/>
    <property type="molecule type" value="Genomic_DNA"/>
</dbReference>
<name>A0A2S3UZ28_9HYPH</name>
<evidence type="ECO:0000313" key="2">
    <source>
        <dbReference type="Proteomes" id="UP000236959"/>
    </source>
</evidence>
<reference evidence="1 2" key="1">
    <citation type="submission" date="2018-01" db="EMBL/GenBank/DDBJ databases">
        <title>Genomic Encyclopedia of Archaeal and Bacterial Type Strains, Phase II (KMG-II): from individual species to whole genera.</title>
        <authorList>
            <person name="Goeker M."/>
        </authorList>
    </citation>
    <scope>NUCLEOTIDE SEQUENCE [LARGE SCALE GENOMIC DNA]</scope>
    <source>
        <strain evidence="1 2">DSM 17023</strain>
    </source>
</reference>
<dbReference type="OrthoDB" id="8478763at2"/>